<protein>
    <submittedName>
        <fullName evidence="1">DUF2066 domain-containing protein</fullName>
    </submittedName>
</protein>
<gene>
    <name evidence="1" type="ORF">DKG75_11470</name>
</gene>
<evidence type="ECO:0000313" key="1">
    <source>
        <dbReference type="EMBL" id="PWR20618.1"/>
    </source>
</evidence>
<accession>A0A317E0N9</accession>
<dbReference type="OrthoDB" id="7266613at2"/>
<dbReference type="Pfam" id="PF09839">
    <property type="entry name" value="DUF2066"/>
    <property type="match status" value="1"/>
</dbReference>
<sequence length="255" mass="26516">MRILAFLLGVAAALVPDAGRARVVERLTACETVVTGQGEAERARGLGVCLAEVLVRVAGRPDLADDPRLPALQARAAEAIVSLEYEDRMKGLPLGDEQGTRDRPFFLRPTFSPGAIDGMLAALGRRPWPADRPVLGVVVVSRRDGRDWLVSRGGPGVTRGAQVEALDAAAARFGLPLVLPDAAAAPDGSAPDSVAAGLAADTVLTGDLVWDEAATGWRVTWTLAGQAPWSLAGVSFDDAFRAGIGGAAGILSRRP</sequence>
<reference evidence="2" key="1">
    <citation type="submission" date="2018-05" db="EMBL/GenBank/DDBJ databases">
        <title>Zavarzinia sp. HR-AS.</title>
        <authorList>
            <person name="Lee Y."/>
            <person name="Jeon C.O."/>
        </authorList>
    </citation>
    <scope>NUCLEOTIDE SEQUENCE [LARGE SCALE GENOMIC DNA]</scope>
    <source>
        <strain evidence="2">DSM 1231</strain>
    </source>
</reference>
<evidence type="ECO:0000313" key="2">
    <source>
        <dbReference type="Proteomes" id="UP000246077"/>
    </source>
</evidence>
<comment type="caution">
    <text evidence="1">The sequence shown here is derived from an EMBL/GenBank/DDBJ whole genome shotgun (WGS) entry which is preliminary data.</text>
</comment>
<organism evidence="1 2">
    <name type="scientific">Zavarzinia compransoris</name>
    <dbReference type="NCBI Taxonomy" id="1264899"/>
    <lineage>
        <taxon>Bacteria</taxon>
        <taxon>Pseudomonadati</taxon>
        <taxon>Pseudomonadota</taxon>
        <taxon>Alphaproteobacteria</taxon>
        <taxon>Rhodospirillales</taxon>
        <taxon>Zavarziniaceae</taxon>
        <taxon>Zavarzinia</taxon>
    </lineage>
</organism>
<dbReference type="RefSeq" id="WP_109921262.1">
    <property type="nucleotide sequence ID" value="NZ_QGLF01000003.1"/>
</dbReference>
<dbReference type="Proteomes" id="UP000246077">
    <property type="component" value="Unassembled WGS sequence"/>
</dbReference>
<proteinExistence type="predicted"/>
<dbReference type="EMBL" id="QGLF01000003">
    <property type="protein sequence ID" value="PWR20618.1"/>
    <property type="molecule type" value="Genomic_DNA"/>
</dbReference>
<name>A0A317E0N9_9PROT</name>
<keyword evidence="2" id="KW-1185">Reference proteome</keyword>
<dbReference type="AlphaFoldDB" id="A0A317E0N9"/>
<dbReference type="InterPro" id="IPR018642">
    <property type="entry name" value="DUF2066"/>
</dbReference>